<evidence type="ECO:0000313" key="13">
    <source>
        <dbReference type="EMBL" id="KAG9509928.1"/>
    </source>
</evidence>
<evidence type="ECO:0000256" key="5">
    <source>
        <dbReference type="ARBA" id="ARBA00022553"/>
    </source>
</evidence>
<dbReference type="Proteomes" id="UP000825002">
    <property type="component" value="Unassembled WGS sequence"/>
</dbReference>
<feature type="domain" description="Tyrosine specific protein phosphatases" evidence="12">
    <location>
        <begin position="187"/>
        <end position="265"/>
    </location>
</feature>
<comment type="similarity">
    <text evidence="3">Belongs to the protein-tyrosine phosphatase family. Non-receptor class 1 subfamily.</text>
</comment>
<sequence>MENEFMTFERERLWPQVFTLIQSESRSCFFSKDIGTAHHNLNRYIDVTPYDRNRVKLKRIDDDYINASHIEVPEASRKYILTQGPLYSTISHFWLMVWEQNSRTIVMLNRLIENEMNKCHQYWPEGKNSELTLSDVQLVVKFKSSKLFRNHIIRDLVLTDEVSGESRTIKQFHFTAWPDFGQPDSPLSFLRLLNAVKSSGGLEKYGPAIIHCSAGIGRSGTFCLIDSVLVMIEKTGSTSGIDIRKILVSMREYRMGLIQTPEQLRFSYMAILTAANQLRSLPLGDDLSETVLDDETESSPLINDVKSSVDSDNQPNQTMAITTAGSTVLLQRKRERDLRNQRIAEKTKRIQETMKLHEANREKWKFPQVPKVGLVTCGVAVFVCLYYLAFNASR</sequence>
<dbReference type="InterPro" id="IPR000242">
    <property type="entry name" value="PTP_cat"/>
</dbReference>
<keyword evidence="14" id="KW-1185">Reference proteome</keyword>
<evidence type="ECO:0000256" key="9">
    <source>
        <dbReference type="ARBA" id="ARBA00023136"/>
    </source>
</evidence>
<dbReference type="PROSITE" id="PS50055">
    <property type="entry name" value="TYR_PHOSPHATASE_PTP"/>
    <property type="match status" value="1"/>
</dbReference>
<dbReference type="InterPro" id="IPR029021">
    <property type="entry name" value="Prot-tyrosine_phosphatase-like"/>
</dbReference>
<feature type="transmembrane region" description="Helical" evidence="10">
    <location>
        <begin position="372"/>
        <end position="390"/>
    </location>
</feature>
<keyword evidence="7" id="KW-0256">Endoplasmic reticulum</keyword>
<comment type="subcellular location">
    <subcellularLocation>
        <location evidence="2">Endomembrane system</location>
    </subcellularLocation>
    <subcellularLocation>
        <location evidence="1">Endoplasmic reticulum</location>
    </subcellularLocation>
</comment>
<feature type="domain" description="Tyrosine-protein phosphatase" evidence="11">
    <location>
        <begin position="42"/>
        <end position="274"/>
    </location>
</feature>
<evidence type="ECO:0000259" key="12">
    <source>
        <dbReference type="PROSITE" id="PS50056"/>
    </source>
</evidence>
<dbReference type="Gene3D" id="3.90.190.10">
    <property type="entry name" value="Protein tyrosine phosphatase superfamily"/>
    <property type="match status" value="1"/>
</dbReference>
<keyword evidence="10" id="KW-1133">Transmembrane helix</keyword>
<dbReference type="PIRSF" id="PIRSF000926">
    <property type="entry name" value="Tyr-Ptase_nr1"/>
    <property type="match status" value="1"/>
</dbReference>
<keyword evidence="6" id="KW-0378">Hydrolase</keyword>
<dbReference type="PRINTS" id="PR00700">
    <property type="entry name" value="PRTYPHPHTASE"/>
</dbReference>
<feature type="non-terminal residue" evidence="13">
    <location>
        <position position="1"/>
    </location>
</feature>
<evidence type="ECO:0000256" key="10">
    <source>
        <dbReference type="SAM" id="Phobius"/>
    </source>
</evidence>
<dbReference type="PROSITE" id="PS50056">
    <property type="entry name" value="TYR_PHOSPHATASE_2"/>
    <property type="match status" value="1"/>
</dbReference>
<proteinExistence type="inferred from homology"/>
<accession>A0ABQ7S928</accession>
<gene>
    <name evidence="13" type="primary">PTPN2</name>
    <name evidence="13" type="ORF">GZH46_01541</name>
</gene>
<keyword evidence="8" id="KW-0904">Protein phosphatase</keyword>
<protein>
    <recommendedName>
        <fullName evidence="4">protein-tyrosine-phosphatase</fullName>
        <ecNumber evidence="4">3.1.3.48</ecNumber>
    </recommendedName>
</protein>
<dbReference type="PROSITE" id="PS00383">
    <property type="entry name" value="TYR_PHOSPHATASE_1"/>
    <property type="match status" value="1"/>
</dbReference>
<evidence type="ECO:0000256" key="2">
    <source>
        <dbReference type="ARBA" id="ARBA00004308"/>
    </source>
</evidence>
<dbReference type="Pfam" id="PF00102">
    <property type="entry name" value="Y_phosphatase"/>
    <property type="match status" value="1"/>
</dbReference>
<evidence type="ECO:0000256" key="6">
    <source>
        <dbReference type="ARBA" id="ARBA00022801"/>
    </source>
</evidence>
<dbReference type="PANTHER" id="PTHR46047">
    <property type="entry name" value="TYROSINE-PROTEIN PHOSPHATASE NON-RECEPTOR TYPE 61F"/>
    <property type="match status" value="1"/>
</dbReference>
<dbReference type="SUPFAM" id="SSF52799">
    <property type="entry name" value="(Phosphotyrosine protein) phosphatases II"/>
    <property type="match status" value="1"/>
</dbReference>
<keyword evidence="5" id="KW-0597">Phosphoprotein</keyword>
<evidence type="ECO:0000256" key="1">
    <source>
        <dbReference type="ARBA" id="ARBA00004240"/>
    </source>
</evidence>
<dbReference type="EC" id="3.1.3.48" evidence="4"/>
<dbReference type="InterPro" id="IPR003595">
    <property type="entry name" value="Tyr_Pase_cat"/>
</dbReference>
<evidence type="ECO:0000256" key="8">
    <source>
        <dbReference type="ARBA" id="ARBA00022912"/>
    </source>
</evidence>
<dbReference type="EMBL" id="JAIFTH010000285">
    <property type="protein sequence ID" value="KAG9509928.1"/>
    <property type="molecule type" value="Genomic_DNA"/>
</dbReference>
<dbReference type="InterPro" id="IPR051985">
    <property type="entry name" value="NR_tyrosine_phosphatase"/>
</dbReference>
<evidence type="ECO:0000313" key="14">
    <source>
        <dbReference type="Proteomes" id="UP000825002"/>
    </source>
</evidence>
<dbReference type="InterPro" id="IPR016130">
    <property type="entry name" value="Tyr_Pase_AS"/>
</dbReference>
<evidence type="ECO:0000256" key="4">
    <source>
        <dbReference type="ARBA" id="ARBA00013064"/>
    </source>
</evidence>
<dbReference type="InterPro" id="IPR000387">
    <property type="entry name" value="Tyr_Pase_dom"/>
</dbReference>
<dbReference type="InterPro" id="IPR012265">
    <property type="entry name" value="Ptpn1/Ptpn2"/>
</dbReference>
<evidence type="ECO:0000256" key="7">
    <source>
        <dbReference type="ARBA" id="ARBA00022824"/>
    </source>
</evidence>
<keyword evidence="9 10" id="KW-0472">Membrane</keyword>
<dbReference type="SMART" id="SM00404">
    <property type="entry name" value="PTPc_motif"/>
    <property type="match status" value="1"/>
</dbReference>
<comment type="caution">
    <text evidence="13">The sequence shown here is derived from an EMBL/GenBank/DDBJ whole genome shotgun (WGS) entry which is preliminary data.</text>
</comment>
<evidence type="ECO:0000259" key="11">
    <source>
        <dbReference type="PROSITE" id="PS50055"/>
    </source>
</evidence>
<evidence type="ECO:0000256" key="3">
    <source>
        <dbReference type="ARBA" id="ARBA00009701"/>
    </source>
</evidence>
<reference evidence="13 14" key="1">
    <citation type="submission" date="2020-10" db="EMBL/GenBank/DDBJ databases">
        <authorList>
            <person name="Klimov P.B."/>
            <person name="Dyachkov S.M."/>
            <person name="Chetverikov P.E."/>
        </authorList>
    </citation>
    <scope>NUCLEOTIDE SEQUENCE [LARGE SCALE GENOMIC DNA]</scope>
    <source>
        <strain evidence="13">BMOC 18-1129-001#AD2665</strain>
        <tissue evidence="13">Entire mites</tissue>
    </source>
</reference>
<organism evidence="13 14">
    <name type="scientific">Fragariocoptes setiger</name>
    <dbReference type="NCBI Taxonomy" id="1670756"/>
    <lineage>
        <taxon>Eukaryota</taxon>
        <taxon>Metazoa</taxon>
        <taxon>Ecdysozoa</taxon>
        <taxon>Arthropoda</taxon>
        <taxon>Chelicerata</taxon>
        <taxon>Arachnida</taxon>
        <taxon>Acari</taxon>
        <taxon>Acariformes</taxon>
        <taxon>Trombidiformes</taxon>
        <taxon>Prostigmata</taxon>
        <taxon>Eupodina</taxon>
        <taxon>Eriophyoidea</taxon>
        <taxon>Phytoptidae</taxon>
        <taxon>Fragariocoptes</taxon>
    </lineage>
</organism>
<keyword evidence="10" id="KW-0812">Transmembrane</keyword>
<name>A0ABQ7S928_9ACAR</name>
<dbReference type="SMART" id="SM00194">
    <property type="entry name" value="PTPc"/>
    <property type="match status" value="1"/>
</dbReference>
<dbReference type="PANTHER" id="PTHR46047:SF3">
    <property type="entry name" value="TYROSINE-PROTEIN PHOSPHATASE NON-RECEPTOR TYPE 61F"/>
    <property type="match status" value="1"/>
</dbReference>